<dbReference type="AlphaFoldDB" id="A0A6A6G7A2"/>
<protein>
    <submittedName>
        <fullName evidence="2">Uncharacterized protein</fullName>
    </submittedName>
</protein>
<keyword evidence="3" id="KW-1185">Reference proteome</keyword>
<reference evidence="3" key="1">
    <citation type="journal article" date="2020" name="Stud. Mycol.">
        <title>101 Dothideomycetes genomes: A test case for predicting lifestyles and emergence of pathogens.</title>
        <authorList>
            <person name="Haridas S."/>
            <person name="Albert R."/>
            <person name="Binder M."/>
            <person name="Bloem J."/>
            <person name="LaButti K."/>
            <person name="Salamov A."/>
            <person name="Andreopoulos B."/>
            <person name="Baker S."/>
            <person name="Barry K."/>
            <person name="Bills G."/>
            <person name="Bluhm B."/>
            <person name="Cannon C."/>
            <person name="Castanera R."/>
            <person name="Culley D."/>
            <person name="Daum C."/>
            <person name="Ezra D."/>
            <person name="Gonzalez J."/>
            <person name="Henrissat B."/>
            <person name="Kuo A."/>
            <person name="Liang C."/>
            <person name="Lipzen A."/>
            <person name="Lutzoni F."/>
            <person name="Magnuson J."/>
            <person name="Mondo S."/>
            <person name="Nolan M."/>
            <person name="Ohm R."/>
            <person name="Pangilinan J."/>
            <person name="Park H.-J."/>
            <person name="Ramirez L."/>
            <person name="Alfaro M."/>
            <person name="Sun H."/>
            <person name="Tritt A."/>
            <person name="Yoshinaga Y."/>
            <person name="Zwiers L.-H."/>
            <person name="Turgeon B."/>
            <person name="Goodwin S."/>
            <person name="Spatafora J."/>
            <person name="Crous P."/>
            <person name="Grigoriev I."/>
        </authorList>
    </citation>
    <scope>NUCLEOTIDE SEQUENCE [LARGE SCALE GENOMIC DNA]</scope>
    <source>
        <strain evidence="3">CECT 20119</strain>
    </source>
</reference>
<sequence length="51" mass="5806">MEKSLGETRPSLSEKERRRLERVYREFVSGRSGEMKDGTQGTEVGGRTSLM</sequence>
<evidence type="ECO:0000313" key="2">
    <source>
        <dbReference type="EMBL" id="KAF2221524.1"/>
    </source>
</evidence>
<feature type="region of interest" description="Disordered" evidence="1">
    <location>
        <begin position="31"/>
        <end position="51"/>
    </location>
</feature>
<accession>A0A6A6G7A2</accession>
<proteinExistence type="predicted"/>
<evidence type="ECO:0000313" key="3">
    <source>
        <dbReference type="Proteomes" id="UP000799538"/>
    </source>
</evidence>
<organism evidence="2 3">
    <name type="scientific">Elsinoe ampelina</name>
    <dbReference type="NCBI Taxonomy" id="302913"/>
    <lineage>
        <taxon>Eukaryota</taxon>
        <taxon>Fungi</taxon>
        <taxon>Dikarya</taxon>
        <taxon>Ascomycota</taxon>
        <taxon>Pezizomycotina</taxon>
        <taxon>Dothideomycetes</taxon>
        <taxon>Dothideomycetidae</taxon>
        <taxon>Myriangiales</taxon>
        <taxon>Elsinoaceae</taxon>
        <taxon>Elsinoe</taxon>
    </lineage>
</organism>
<name>A0A6A6G7A2_9PEZI</name>
<dbReference type="Proteomes" id="UP000799538">
    <property type="component" value="Unassembled WGS sequence"/>
</dbReference>
<dbReference type="EMBL" id="ML992510">
    <property type="protein sequence ID" value="KAF2221524.1"/>
    <property type="molecule type" value="Genomic_DNA"/>
</dbReference>
<gene>
    <name evidence="2" type="ORF">BDZ85DRAFT_265534</name>
</gene>
<evidence type="ECO:0000256" key="1">
    <source>
        <dbReference type="SAM" id="MobiDB-lite"/>
    </source>
</evidence>